<gene>
    <name evidence="2" type="ORF">H7C18_30560</name>
</gene>
<feature type="compositionally biased region" description="Basic and acidic residues" evidence="1">
    <location>
        <begin position="20"/>
        <end position="34"/>
    </location>
</feature>
<proteinExistence type="predicted"/>
<protein>
    <submittedName>
        <fullName evidence="2">Uncharacterized protein</fullName>
    </submittedName>
</protein>
<comment type="caution">
    <text evidence="2">The sequence shown here is derived from an EMBL/GenBank/DDBJ whole genome shotgun (WGS) entry which is preliminary data.</text>
</comment>
<dbReference type="RefSeq" id="WP_185132921.1">
    <property type="nucleotide sequence ID" value="NZ_JACJVO010000046.1"/>
</dbReference>
<dbReference type="EMBL" id="JACJVO010000046">
    <property type="protein sequence ID" value="MBB6735264.1"/>
    <property type="molecule type" value="Genomic_DNA"/>
</dbReference>
<organism evidence="2 3">
    <name type="scientific">Cohnella zeiphila</name>
    <dbReference type="NCBI Taxonomy" id="2761120"/>
    <lineage>
        <taxon>Bacteria</taxon>
        <taxon>Bacillati</taxon>
        <taxon>Bacillota</taxon>
        <taxon>Bacilli</taxon>
        <taxon>Bacillales</taxon>
        <taxon>Paenibacillaceae</taxon>
        <taxon>Cohnella</taxon>
    </lineage>
</organism>
<reference evidence="2 3" key="1">
    <citation type="submission" date="2020-08" db="EMBL/GenBank/DDBJ databases">
        <title>Cohnella phylogeny.</title>
        <authorList>
            <person name="Dunlap C."/>
        </authorList>
    </citation>
    <scope>NUCLEOTIDE SEQUENCE [LARGE SCALE GENOMIC DNA]</scope>
    <source>
        <strain evidence="2 3">CBP 2801</strain>
    </source>
</reference>
<evidence type="ECO:0000256" key="1">
    <source>
        <dbReference type="SAM" id="MobiDB-lite"/>
    </source>
</evidence>
<keyword evidence="3" id="KW-1185">Reference proteome</keyword>
<name>A0A7X0VYD8_9BACL</name>
<dbReference type="AlphaFoldDB" id="A0A7X0VYD8"/>
<sequence length="155" mass="17424">MGVGVPVKEKNGKSPFLAERPPRKLDDLAHEPARRGQSPGKTSGCGFFLAGATSLTSWSTCIALIKWFSSHWTIPLRSTTERCIYQFDVLQKKGYIRKTEVVQSENRPEKTIPEDKKEAVRLLTGHAYSSIKNDVEWLRKLPSTVLRKSEAAESH</sequence>
<accession>A0A7X0VYD8</accession>
<dbReference type="Proteomes" id="UP000564644">
    <property type="component" value="Unassembled WGS sequence"/>
</dbReference>
<evidence type="ECO:0000313" key="3">
    <source>
        <dbReference type="Proteomes" id="UP000564644"/>
    </source>
</evidence>
<evidence type="ECO:0000313" key="2">
    <source>
        <dbReference type="EMBL" id="MBB6735264.1"/>
    </source>
</evidence>
<feature type="region of interest" description="Disordered" evidence="1">
    <location>
        <begin position="1"/>
        <end position="41"/>
    </location>
</feature>